<comment type="caution">
    <text evidence="2">The sequence shown here is derived from an EMBL/GenBank/DDBJ whole genome shotgun (WGS) entry which is preliminary data.</text>
</comment>
<dbReference type="RefSeq" id="WP_143936959.1">
    <property type="nucleotide sequence ID" value="NZ_VKKG01000001.1"/>
</dbReference>
<feature type="region of interest" description="Disordered" evidence="1">
    <location>
        <begin position="1"/>
        <end position="23"/>
    </location>
</feature>
<organism evidence="2 3">
    <name type="scientific">Tessaracoccus rhinocerotis</name>
    <dbReference type="NCBI Taxonomy" id="1689449"/>
    <lineage>
        <taxon>Bacteria</taxon>
        <taxon>Bacillati</taxon>
        <taxon>Actinomycetota</taxon>
        <taxon>Actinomycetes</taxon>
        <taxon>Propionibacteriales</taxon>
        <taxon>Propionibacteriaceae</taxon>
        <taxon>Tessaracoccus</taxon>
    </lineage>
</organism>
<dbReference type="Proteomes" id="UP000317638">
    <property type="component" value="Unassembled WGS sequence"/>
</dbReference>
<dbReference type="OrthoDB" id="3579809at2"/>
<gene>
    <name evidence="2" type="ORF">FOJ82_03040</name>
</gene>
<proteinExistence type="predicted"/>
<keyword evidence="3" id="KW-1185">Reference proteome</keyword>
<accession>A0A553K5E5</accession>
<sequence>MARKQSGDGSKTEALAELDQARAGRESAEAAERAAVLSAREAGVSWSRIGELYGLTKQGAQQRFKPGVKRALAEAGD</sequence>
<protein>
    <submittedName>
        <fullName evidence="2">Uncharacterized protein</fullName>
    </submittedName>
</protein>
<name>A0A553K5E5_9ACTN</name>
<evidence type="ECO:0000256" key="1">
    <source>
        <dbReference type="SAM" id="MobiDB-lite"/>
    </source>
</evidence>
<evidence type="ECO:0000313" key="3">
    <source>
        <dbReference type="Proteomes" id="UP000317638"/>
    </source>
</evidence>
<reference evidence="2 3" key="1">
    <citation type="submission" date="2019-07" db="EMBL/GenBank/DDBJ databases">
        <authorList>
            <person name="Zhou L.-Y."/>
        </authorList>
    </citation>
    <scope>NUCLEOTIDE SEQUENCE [LARGE SCALE GENOMIC DNA]</scope>
    <source>
        <strain evidence="2 3">YIM 101269</strain>
    </source>
</reference>
<dbReference type="AlphaFoldDB" id="A0A553K5E5"/>
<dbReference type="EMBL" id="VKKG01000001">
    <property type="protein sequence ID" value="TRY19872.1"/>
    <property type="molecule type" value="Genomic_DNA"/>
</dbReference>
<evidence type="ECO:0000313" key="2">
    <source>
        <dbReference type="EMBL" id="TRY19872.1"/>
    </source>
</evidence>